<feature type="region of interest" description="Disordered" evidence="9">
    <location>
        <begin position="472"/>
        <end position="512"/>
    </location>
</feature>
<evidence type="ECO:0000256" key="5">
    <source>
        <dbReference type="ARBA" id="ARBA00022803"/>
    </source>
</evidence>
<dbReference type="InterPro" id="IPR011990">
    <property type="entry name" value="TPR-like_helical_dom_sf"/>
</dbReference>
<keyword evidence="8" id="KW-0862">Zinc</keyword>
<dbReference type="SMART" id="SM00028">
    <property type="entry name" value="TPR"/>
    <property type="match status" value="6"/>
</dbReference>
<dbReference type="Proteomes" id="UP000559256">
    <property type="component" value="Unassembled WGS sequence"/>
</dbReference>
<keyword evidence="13" id="KW-1185">Reference proteome</keyword>
<dbReference type="GO" id="GO:0045842">
    <property type="term" value="P:positive regulation of mitotic metaphase/anaphase transition"/>
    <property type="evidence" value="ECO:0007669"/>
    <property type="project" value="TreeGrafter"/>
</dbReference>
<organism evidence="12 13">
    <name type="scientific">Tetrapyrgos nigripes</name>
    <dbReference type="NCBI Taxonomy" id="182062"/>
    <lineage>
        <taxon>Eukaryota</taxon>
        <taxon>Fungi</taxon>
        <taxon>Dikarya</taxon>
        <taxon>Basidiomycota</taxon>
        <taxon>Agaricomycotina</taxon>
        <taxon>Agaricomycetes</taxon>
        <taxon>Agaricomycetidae</taxon>
        <taxon>Agaricales</taxon>
        <taxon>Marasmiineae</taxon>
        <taxon>Marasmiaceae</taxon>
        <taxon>Tetrapyrgos</taxon>
    </lineage>
</organism>
<keyword evidence="6" id="KW-0131">Cell cycle</keyword>
<gene>
    <name evidence="12" type="ORF">D9758_012893</name>
</gene>
<comment type="similarity">
    <text evidence="8">Belongs to the peptidase M28 family.</text>
</comment>
<feature type="repeat" description="TPR" evidence="7">
    <location>
        <begin position="694"/>
        <end position="727"/>
    </location>
</feature>
<dbReference type="PANTHER" id="PTHR12558">
    <property type="entry name" value="CELL DIVISION CYCLE 16,23,27"/>
    <property type="match status" value="1"/>
</dbReference>
<evidence type="ECO:0000259" key="10">
    <source>
        <dbReference type="Pfam" id="PF04049"/>
    </source>
</evidence>
<dbReference type="CDD" id="cd03879">
    <property type="entry name" value="M28_AAP"/>
    <property type="match status" value="1"/>
</dbReference>
<dbReference type="SUPFAM" id="SSF48452">
    <property type="entry name" value="TPR-like"/>
    <property type="match status" value="2"/>
</dbReference>
<dbReference type="GO" id="GO:0008233">
    <property type="term" value="F:peptidase activity"/>
    <property type="evidence" value="ECO:0007669"/>
    <property type="project" value="UniProtKB-KW"/>
</dbReference>
<dbReference type="GO" id="GO:0031145">
    <property type="term" value="P:anaphase-promoting complex-dependent catabolic process"/>
    <property type="evidence" value="ECO:0007669"/>
    <property type="project" value="TreeGrafter"/>
</dbReference>
<feature type="repeat" description="TPR" evidence="7">
    <location>
        <begin position="796"/>
        <end position="829"/>
    </location>
</feature>
<dbReference type="PANTHER" id="PTHR12558:SF10">
    <property type="entry name" value="CELL DIVISION CYCLE PROTEIN 23 HOMOLOG"/>
    <property type="match status" value="1"/>
</dbReference>
<dbReference type="Pfam" id="PF04389">
    <property type="entry name" value="Peptidase_M28"/>
    <property type="match status" value="1"/>
</dbReference>
<keyword evidence="5 7" id="KW-0802">TPR repeat</keyword>
<dbReference type="GO" id="GO:0046872">
    <property type="term" value="F:metal ion binding"/>
    <property type="evidence" value="ECO:0007669"/>
    <property type="project" value="UniProtKB-KW"/>
</dbReference>
<dbReference type="AlphaFoldDB" id="A0A8H5FP67"/>
<feature type="domain" description="Cdc23" evidence="10">
    <location>
        <begin position="441"/>
        <end position="701"/>
    </location>
</feature>
<keyword evidence="4" id="KW-0833">Ubl conjugation pathway</keyword>
<feature type="repeat" description="TPR" evidence="7">
    <location>
        <begin position="762"/>
        <end position="795"/>
    </location>
</feature>
<evidence type="ECO:0000256" key="2">
    <source>
        <dbReference type="ARBA" id="ARBA00022737"/>
    </source>
</evidence>
<dbReference type="GO" id="GO:0051301">
    <property type="term" value="P:cell division"/>
    <property type="evidence" value="ECO:0007669"/>
    <property type="project" value="UniProtKB-KW"/>
</dbReference>
<proteinExistence type="inferred from homology"/>
<sequence>MITVVWSSVRNSPTSYWLHSFLRLTTRPITFAKTDPPLVPQSIMQLISIGLLLSALFVHAVPITHDEIASQTAAGLRLLRFKDSREPVWVTEEEKLEFIRAQNRFFDVTEVWERKQSLSSKSKAAKVNYPAPSHQSEVNAFIETLSTSNMQSNLGQLTSFNNRYYRASTGRQASQFILDTVSAITKGHTNITAKAFAHSWTQFSIVARIPGSQANSPVTIIGGHMDSINLRNPTSGRAPGADDNGSGSVNIIEIFRALVEGGFTPSTPVEFHWYSGEEAGLLGSQDIATSYSSDRVDVKAYMNLDMTGYSRPGTKEAVYLISDNVDDGLTAFLGQLVDEYSRLDWVADECDYACSDHASWNEEGYPAAFPFEATLGTDNPSIHSATDTTDVNGFSWAHSLEFAKFVKETKENLTLTTSTHYLAFYHVKMKEVTAVDEEMIREIRRSVKETADRGLIAASKWSSDLLISIPAHKRNPTSSNPKSAVSEPSGGTFDEHILSNSEMEEEKREEDALSFAQRAMSSREYNRAAYHTQECTSAKAFFIHIYSRFLVSEKNALLEWHDLDGSRTQPMQPINEKIGDLLAEVEASDKTDPFKQFLKALFYFRMSRIEDARKTLCDTLSVYPWNWSAWTLLGNCVDNATALEELLPSIRLPAKHPLPRMFRVKILNELQAATDAEIDLCDELLRETWFPKSLWVMSHRARALYGLSHIEEAEDQFETLLELDPDHIDDIDIYSYILYTTEQTKKLTLLAEMCMKKDKNRPEVCCVVGIHYSLLGEHEKAIKYFRRATQLDRTFINAWTFMGHEYLEVENAPAAIESYRVALAIDTKDYRPWYGLGRAYSAQHLNLPTYALYYYQKASYLRPSEQVLWDRLGECYESAGSHQSALECYKNGVALLMMGDKKVNQKITLHVKIANCYKQLQDPKNVAHHHFLIVKIYDNEVTPIDSGIPEQYMRSLLEVGEYQVVARDSDTYDHIGNLKQGHDYLTWVLTMSPWVKAEEKTRIHALLKEITVATMPRGINFGDKYLDGRHGYDMSYRDGPLFLVKAGKLQL</sequence>
<evidence type="ECO:0000313" key="12">
    <source>
        <dbReference type="EMBL" id="KAF5344021.1"/>
    </source>
</evidence>
<reference evidence="12 13" key="1">
    <citation type="journal article" date="2020" name="ISME J.">
        <title>Uncovering the hidden diversity of litter-decomposition mechanisms in mushroom-forming fungi.</title>
        <authorList>
            <person name="Floudas D."/>
            <person name="Bentzer J."/>
            <person name="Ahren D."/>
            <person name="Johansson T."/>
            <person name="Persson P."/>
            <person name="Tunlid A."/>
        </authorList>
    </citation>
    <scope>NUCLEOTIDE SEQUENCE [LARGE SCALE GENOMIC DNA]</scope>
    <source>
        <strain evidence="12 13">CBS 291.85</strain>
    </source>
</reference>
<evidence type="ECO:0000256" key="6">
    <source>
        <dbReference type="ARBA" id="ARBA00023306"/>
    </source>
</evidence>
<dbReference type="GO" id="GO:0016567">
    <property type="term" value="P:protein ubiquitination"/>
    <property type="evidence" value="ECO:0007669"/>
    <property type="project" value="TreeGrafter"/>
</dbReference>
<dbReference type="SUPFAM" id="SSF53187">
    <property type="entry name" value="Zn-dependent exopeptidases"/>
    <property type="match status" value="1"/>
</dbReference>
<evidence type="ECO:0000313" key="13">
    <source>
        <dbReference type="Proteomes" id="UP000559256"/>
    </source>
</evidence>
<dbReference type="Pfam" id="PF13181">
    <property type="entry name" value="TPR_8"/>
    <property type="match status" value="1"/>
</dbReference>
<dbReference type="GO" id="GO:0005680">
    <property type="term" value="C:anaphase-promoting complex"/>
    <property type="evidence" value="ECO:0007669"/>
    <property type="project" value="InterPro"/>
</dbReference>
<dbReference type="InterPro" id="IPR018247">
    <property type="entry name" value="EF_Hand_1_Ca_BS"/>
</dbReference>
<evidence type="ECO:0000256" key="4">
    <source>
        <dbReference type="ARBA" id="ARBA00022786"/>
    </source>
</evidence>
<dbReference type="InterPro" id="IPR007484">
    <property type="entry name" value="Peptidase_M28"/>
</dbReference>
<keyword evidence="8" id="KW-0378">Hydrolase</keyword>
<dbReference type="Gene3D" id="3.40.630.10">
    <property type="entry name" value="Zn peptidases"/>
    <property type="match status" value="1"/>
</dbReference>
<dbReference type="EC" id="3.4.-.-" evidence="8"/>
<protein>
    <recommendedName>
        <fullName evidence="8">Peptide hydrolase</fullName>
        <ecNumber evidence="8">3.4.-.-</ecNumber>
    </recommendedName>
</protein>
<dbReference type="EMBL" id="JAACJM010000130">
    <property type="protein sequence ID" value="KAF5344021.1"/>
    <property type="molecule type" value="Genomic_DNA"/>
</dbReference>
<keyword evidence="3" id="KW-0498">Mitosis</keyword>
<evidence type="ECO:0000256" key="9">
    <source>
        <dbReference type="SAM" id="MobiDB-lite"/>
    </source>
</evidence>
<evidence type="ECO:0000256" key="7">
    <source>
        <dbReference type="PROSITE-ProRule" id="PRU00339"/>
    </source>
</evidence>
<dbReference type="Gene3D" id="1.25.40.10">
    <property type="entry name" value="Tetratricopeptide repeat domain"/>
    <property type="match status" value="2"/>
</dbReference>
<name>A0A8H5FP67_9AGAR</name>
<evidence type="ECO:0000259" key="11">
    <source>
        <dbReference type="Pfam" id="PF04389"/>
    </source>
</evidence>
<evidence type="ECO:0000256" key="1">
    <source>
        <dbReference type="ARBA" id="ARBA00022618"/>
    </source>
</evidence>
<dbReference type="InterPro" id="IPR019734">
    <property type="entry name" value="TPR_rpt"/>
</dbReference>
<evidence type="ECO:0000256" key="3">
    <source>
        <dbReference type="ARBA" id="ARBA00022776"/>
    </source>
</evidence>
<dbReference type="PROSITE" id="PS00018">
    <property type="entry name" value="EF_HAND_1"/>
    <property type="match status" value="1"/>
</dbReference>
<evidence type="ECO:0000256" key="8">
    <source>
        <dbReference type="RuleBase" id="RU361240"/>
    </source>
</evidence>
<feature type="domain" description="Peptidase M28" evidence="11">
    <location>
        <begin position="205"/>
        <end position="391"/>
    </location>
</feature>
<dbReference type="Pfam" id="PF04049">
    <property type="entry name" value="ANAPC8"/>
    <property type="match status" value="1"/>
</dbReference>
<keyword evidence="8" id="KW-0645">Protease</keyword>
<keyword evidence="2" id="KW-0677">Repeat</keyword>
<dbReference type="OrthoDB" id="10262026at2759"/>
<accession>A0A8H5FP67</accession>
<keyword evidence="1" id="KW-0132">Cell division</keyword>
<dbReference type="InterPro" id="IPR007192">
    <property type="entry name" value="APC8"/>
</dbReference>
<comment type="caution">
    <text evidence="12">The sequence shown here is derived from an EMBL/GenBank/DDBJ whole genome shotgun (WGS) entry which is preliminary data.</text>
</comment>
<keyword evidence="8" id="KW-0479">Metal-binding</keyword>
<dbReference type="PROSITE" id="PS50005">
    <property type="entry name" value="TPR"/>
    <property type="match status" value="3"/>
</dbReference>